<reference evidence="2 3" key="1">
    <citation type="submission" date="2018-10" db="EMBL/GenBank/DDBJ databases">
        <title>Genomic Encyclopedia of Archaeal and Bacterial Type Strains, Phase II (KMG-II): from individual species to whole genera.</title>
        <authorList>
            <person name="Goeker M."/>
        </authorList>
    </citation>
    <scope>NUCLEOTIDE SEQUENCE [LARGE SCALE GENOMIC DNA]</scope>
    <source>
        <strain evidence="2 3">DSM 25230</strain>
    </source>
</reference>
<evidence type="ECO:0000256" key="1">
    <source>
        <dbReference type="SAM" id="SignalP"/>
    </source>
</evidence>
<keyword evidence="3" id="KW-1185">Reference proteome</keyword>
<dbReference type="OrthoDB" id="509174at2"/>
<name>A0A495EEX4_9FLAO</name>
<protein>
    <submittedName>
        <fullName evidence="2">CpeT/CpcT family protein DUF1001</fullName>
    </submittedName>
</protein>
<feature type="chain" id="PRO_5019810354" evidence="1">
    <location>
        <begin position="20"/>
        <end position="236"/>
    </location>
</feature>
<dbReference type="CDD" id="cd16338">
    <property type="entry name" value="CpcT"/>
    <property type="match status" value="1"/>
</dbReference>
<dbReference type="InterPro" id="IPR010404">
    <property type="entry name" value="CpcT/CpeT"/>
</dbReference>
<feature type="signal peptide" evidence="1">
    <location>
        <begin position="1"/>
        <end position="19"/>
    </location>
</feature>
<accession>A0A495EEX4</accession>
<dbReference type="RefSeq" id="WP_121065110.1">
    <property type="nucleotide sequence ID" value="NZ_RBIQ01000007.1"/>
</dbReference>
<sequence length="236" mass="27730">MKKYKTIFFLLLVSTLISASKTKNSNTNSSKKSGYNNLQQDLDTLLAWFPGEYDNHQQVYKEAVTKIDAEKKHRQTHHIFHEVELPFIPGRTLYAQQSQHYDLNDLYRQRIYAFEIVEKEQAIRLRIYTPKEPKKLKNGHLNSEVFEDLTEEDFFLKPGCDVFWKKEDSFFKGYLKKNECNYYSDRFGKQVYLNETLILRKDALLLEDTATDSDGNPVFGVHDKGPTINLKEQPCK</sequence>
<comment type="caution">
    <text evidence="2">The sequence shown here is derived from an EMBL/GenBank/DDBJ whole genome shotgun (WGS) entry which is preliminary data.</text>
</comment>
<dbReference type="Gene3D" id="2.40.128.590">
    <property type="entry name" value="CpcT/CpeT domain"/>
    <property type="match status" value="1"/>
</dbReference>
<evidence type="ECO:0000313" key="3">
    <source>
        <dbReference type="Proteomes" id="UP000269412"/>
    </source>
</evidence>
<keyword evidence="1" id="KW-0732">Signal</keyword>
<gene>
    <name evidence="2" type="ORF">CLV91_1301</name>
</gene>
<dbReference type="InterPro" id="IPR038672">
    <property type="entry name" value="CpcT/CpeT_sf"/>
</dbReference>
<dbReference type="AlphaFoldDB" id="A0A495EEX4"/>
<proteinExistence type="predicted"/>
<dbReference type="EMBL" id="RBIQ01000007">
    <property type="protein sequence ID" value="RKR15219.1"/>
    <property type="molecule type" value="Genomic_DNA"/>
</dbReference>
<dbReference type="Proteomes" id="UP000269412">
    <property type="component" value="Unassembled WGS sequence"/>
</dbReference>
<organism evidence="2 3">
    <name type="scientific">Maribacter vaceletii</name>
    <dbReference type="NCBI Taxonomy" id="1206816"/>
    <lineage>
        <taxon>Bacteria</taxon>
        <taxon>Pseudomonadati</taxon>
        <taxon>Bacteroidota</taxon>
        <taxon>Flavobacteriia</taxon>
        <taxon>Flavobacteriales</taxon>
        <taxon>Flavobacteriaceae</taxon>
        <taxon>Maribacter</taxon>
    </lineage>
</organism>
<dbReference type="Pfam" id="PF06206">
    <property type="entry name" value="CpeT"/>
    <property type="match status" value="1"/>
</dbReference>
<evidence type="ECO:0000313" key="2">
    <source>
        <dbReference type="EMBL" id="RKR15219.1"/>
    </source>
</evidence>
<dbReference type="GO" id="GO:0016829">
    <property type="term" value="F:lyase activity"/>
    <property type="evidence" value="ECO:0007669"/>
    <property type="project" value="InterPro"/>
</dbReference>